<dbReference type="Proteomes" id="UP000582643">
    <property type="component" value="Unassembled WGS sequence"/>
</dbReference>
<dbReference type="InterPro" id="IPR000086">
    <property type="entry name" value="NUDIX_hydrolase_dom"/>
</dbReference>
<comment type="caution">
    <text evidence="3">The sequence shown here is derived from an EMBL/GenBank/DDBJ whole genome shotgun (WGS) entry which is preliminary data.</text>
</comment>
<protein>
    <submittedName>
        <fullName evidence="3">8-oxo-dGTP pyrophosphatase MutT (NUDIX family)</fullName>
    </submittedName>
</protein>
<sequence>MPGGLRHLGEGTAAALARELKEELGLDTDQLPEPPVLRWVQDQTTTRPGSTEPFERLHLIHTLNVPDSIRSRIATTEQDANDTTQVVWVPLAQAAALHLYPAIGSVLTTPAGTSIGPVELPPMVDGTYRWR</sequence>
<dbReference type="InterPro" id="IPR020084">
    <property type="entry name" value="NUDIX_hydrolase_CS"/>
</dbReference>
<evidence type="ECO:0000313" key="3">
    <source>
        <dbReference type="EMBL" id="MBB4986563.1"/>
    </source>
</evidence>
<dbReference type="InterPro" id="IPR015797">
    <property type="entry name" value="NUDIX_hydrolase-like_dom_sf"/>
</dbReference>
<keyword evidence="1" id="KW-0378">Hydrolase</keyword>
<dbReference type="AlphaFoldDB" id="A0A7W7U824"/>
<organism evidence="3 4">
    <name type="scientific">Streptomyces nymphaeiformis</name>
    <dbReference type="NCBI Taxonomy" id="2663842"/>
    <lineage>
        <taxon>Bacteria</taxon>
        <taxon>Bacillati</taxon>
        <taxon>Actinomycetota</taxon>
        <taxon>Actinomycetes</taxon>
        <taxon>Kitasatosporales</taxon>
        <taxon>Streptomycetaceae</taxon>
        <taxon>Streptomyces</taxon>
    </lineage>
</organism>
<name>A0A7W7U824_9ACTN</name>
<gene>
    <name evidence="3" type="ORF">GGE06_007531</name>
</gene>
<evidence type="ECO:0000313" key="4">
    <source>
        <dbReference type="Proteomes" id="UP000582643"/>
    </source>
</evidence>
<dbReference type="EMBL" id="JACHJY010000013">
    <property type="protein sequence ID" value="MBB4986563.1"/>
    <property type="molecule type" value="Genomic_DNA"/>
</dbReference>
<dbReference type="PROSITE" id="PS00893">
    <property type="entry name" value="NUDIX_BOX"/>
    <property type="match status" value="1"/>
</dbReference>
<evidence type="ECO:0000259" key="2">
    <source>
        <dbReference type="Pfam" id="PF00293"/>
    </source>
</evidence>
<feature type="domain" description="Nudix hydrolase" evidence="2">
    <location>
        <begin position="1"/>
        <end position="97"/>
    </location>
</feature>
<evidence type="ECO:0000256" key="1">
    <source>
        <dbReference type="ARBA" id="ARBA00022801"/>
    </source>
</evidence>
<dbReference type="GO" id="GO:0016787">
    <property type="term" value="F:hydrolase activity"/>
    <property type="evidence" value="ECO:0007669"/>
    <property type="project" value="UniProtKB-KW"/>
</dbReference>
<accession>A0A7W7U824</accession>
<dbReference type="Gene3D" id="3.90.79.10">
    <property type="entry name" value="Nucleoside Triphosphate Pyrophosphohydrolase"/>
    <property type="match status" value="1"/>
</dbReference>
<proteinExistence type="predicted"/>
<dbReference type="Pfam" id="PF00293">
    <property type="entry name" value="NUDIX"/>
    <property type="match status" value="1"/>
</dbReference>
<reference evidence="3 4" key="1">
    <citation type="submission" date="2020-08" db="EMBL/GenBank/DDBJ databases">
        <title>Genomic Encyclopedia of Type Strains, Phase III (KMG-III): the genomes of soil and plant-associated and newly described type strains.</title>
        <authorList>
            <person name="Whitman W."/>
        </authorList>
    </citation>
    <scope>NUCLEOTIDE SEQUENCE [LARGE SCALE GENOMIC DNA]</scope>
    <source>
        <strain evidence="3 4">SFB5A</strain>
    </source>
</reference>
<keyword evidence="4" id="KW-1185">Reference proteome</keyword>
<dbReference type="SUPFAM" id="SSF55811">
    <property type="entry name" value="Nudix"/>
    <property type="match status" value="1"/>
</dbReference>